<dbReference type="Gene3D" id="1.10.1660.10">
    <property type="match status" value="1"/>
</dbReference>
<dbReference type="PROSITE" id="PS50937">
    <property type="entry name" value="HTH_MERR_2"/>
    <property type="match status" value="1"/>
</dbReference>
<evidence type="ECO:0000256" key="2">
    <source>
        <dbReference type="SAM" id="Coils"/>
    </source>
</evidence>
<dbReference type="PANTHER" id="PTHR30204">
    <property type="entry name" value="REDOX-CYCLING DRUG-SENSING TRANSCRIPTIONAL ACTIVATOR SOXR"/>
    <property type="match status" value="1"/>
</dbReference>
<dbReference type="PRINTS" id="PR00040">
    <property type="entry name" value="HTHMERR"/>
</dbReference>
<keyword evidence="2" id="KW-0175">Coiled coil</keyword>
<evidence type="ECO:0000259" key="3">
    <source>
        <dbReference type="PROSITE" id="PS50937"/>
    </source>
</evidence>
<organism evidence="4 5">
    <name type="scientific">Thalassovita aquimarina</name>
    <dbReference type="NCBI Taxonomy" id="2785917"/>
    <lineage>
        <taxon>Bacteria</taxon>
        <taxon>Pseudomonadati</taxon>
        <taxon>Pseudomonadota</taxon>
        <taxon>Alphaproteobacteria</taxon>
        <taxon>Rhodobacterales</taxon>
        <taxon>Roseobacteraceae</taxon>
        <taxon>Thalassovita</taxon>
    </lineage>
</organism>
<dbReference type="SMART" id="SM00422">
    <property type="entry name" value="HTH_MERR"/>
    <property type="match status" value="1"/>
</dbReference>
<accession>A0ABS5HMT2</accession>
<dbReference type="InterPro" id="IPR000551">
    <property type="entry name" value="MerR-type_HTH_dom"/>
</dbReference>
<dbReference type="Proteomes" id="UP001195941">
    <property type="component" value="Unassembled WGS sequence"/>
</dbReference>
<evidence type="ECO:0000313" key="4">
    <source>
        <dbReference type="EMBL" id="MBR9650197.1"/>
    </source>
</evidence>
<name>A0ABS5HMT2_9RHOB</name>
<feature type="coiled-coil region" evidence="2">
    <location>
        <begin position="82"/>
        <end position="112"/>
    </location>
</feature>
<proteinExistence type="predicted"/>
<reference evidence="4 5" key="1">
    <citation type="journal article" date="2021" name="Arch. Microbiol.">
        <title>Thalassobius aquimarinus sp. nov., isolated from the Sea of Japan seashore.</title>
        <authorList>
            <person name="Kurilenko V.V."/>
            <person name="Romanenko L.A."/>
            <person name="Chernysheva N.Y."/>
            <person name="Velansky P.V."/>
            <person name="Tekutyeva L.A."/>
            <person name="Isaeva M.P."/>
            <person name="Mikhailov V.V."/>
        </authorList>
    </citation>
    <scope>NUCLEOTIDE SEQUENCE [LARGE SCALE GENOMIC DNA]</scope>
    <source>
        <strain evidence="4 5">KMM 8518</strain>
    </source>
</reference>
<protein>
    <submittedName>
        <fullName evidence="4">Helix-turn-helix domain-containing protein</fullName>
    </submittedName>
</protein>
<feature type="domain" description="HTH merR-type" evidence="3">
    <location>
        <begin position="1"/>
        <end position="70"/>
    </location>
</feature>
<dbReference type="InterPro" id="IPR047057">
    <property type="entry name" value="MerR_fam"/>
</dbReference>
<comment type="caution">
    <text evidence="4">The sequence shown here is derived from an EMBL/GenBank/DDBJ whole genome shotgun (WGS) entry which is preliminary data.</text>
</comment>
<dbReference type="EMBL" id="JADMKU010000002">
    <property type="protein sequence ID" value="MBR9650197.1"/>
    <property type="molecule type" value="Genomic_DNA"/>
</dbReference>
<gene>
    <name evidence="4" type="ORF">IT775_03535</name>
</gene>
<dbReference type="Pfam" id="PF13411">
    <property type="entry name" value="MerR_1"/>
    <property type="match status" value="1"/>
</dbReference>
<dbReference type="CDD" id="cd04785">
    <property type="entry name" value="HTH_CadR-PbrR-like"/>
    <property type="match status" value="1"/>
</dbReference>
<keyword evidence="5" id="KW-1185">Reference proteome</keyword>
<evidence type="ECO:0000256" key="1">
    <source>
        <dbReference type="ARBA" id="ARBA00023125"/>
    </source>
</evidence>
<dbReference type="RefSeq" id="WP_212699703.1">
    <property type="nucleotide sequence ID" value="NZ_JADMKU010000002.1"/>
</dbReference>
<dbReference type="InterPro" id="IPR009061">
    <property type="entry name" value="DNA-bd_dom_put_sf"/>
</dbReference>
<dbReference type="PROSITE" id="PS00552">
    <property type="entry name" value="HTH_MERR_1"/>
    <property type="match status" value="1"/>
</dbReference>
<evidence type="ECO:0000313" key="5">
    <source>
        <dbReference type="Proteomes" id="UP001195941"/>
    </source>
</evidence>
<keyword evidence="1" id="KW-0238">DNA-binding</keyword>
<dbReference type="SUPFAM" id="SSF46955">
    <property type="entry name" value="Putative DNA-binding domain"/>
    <property type="match status" value="1"/>
</dbReference>
<sequence>MYSIGQLSKRTGVKVPTIRYYEQTGLLAAADRTEGNQRRYDAEGLERLSFIRHARTLGFSIEEISALIELQNHPDRSCREANQIANEQLAAVRNKIKQLKALERELARITKGCSGEGETQDCYVLASLADHRLCKSDH</sequence>
<dbReference type="PANTHER" id="PTHR30204:SF92">
    <property type="entry name" value="HTH-TYPE TRANSCRIPTIONAL REGULATOR ZNTR"/>
    <property type="match status" value="1"/>
</dbReference>